<dbReference type="AlphaFoldDB" id="A0A7M1S1U7"/>
<feature type="domain" description="S1 motif" evidence="4">
    <location>
        <begin position="110"/>
        <end position="173"/>
    </location>
</feature>
<feature type="domain" description="S1 motif" evidence="4">
    <location>
        <begin position="451"/>
        <end position="516"/>
    </location>
</feature>
<dbReference type="CDD" id="cd05688">
    <property type="entry name" value="S1_RPS1_repeat_ec3"/>
    <property type="match status" value="1"/>
</dbReference>
<comment type="similarity">
    <text evidence="1">Belongs to the bacterial ribosomal protein bS1 family.</text>
</comment>
<evidence type="ECO:0000256" key="3">
    <source>
        <dbReference type="ARBA" id="ARBA00023274"/>
    </source>
</evidence>
<dbReference type="RefSeq" id="WP_197548087.1">
    <property type="nucleotide sequence ID" value="NZ_CP063164.1"/>
</dbReference>
<dbReference type="SUPFAM" id="SSF50249">
    <property type="entry name" value="Nucleic acid-binding proteins"/>
    <property type="match status" value="6"/>
</dbReference>
<dbReference type="InterPro" id="IPR003029">
    <property type="entry name" value="S1_domain"/>
</dbReference>
<dbReference type="EMBL" id="CP063164">
    <property type="protein sequence ID" value="QOR61413.1"/>
    <property type="molecule type" value="Genomic_DNA"/>
</dbReference>
<evidence type="ECO:0000259" key="4">
    <source>
        <dbReference type="PROSITE" id="PS50126"/>
    </source>
</evidence>
<dbReference type="Pfam" id="PF00575">
    <property type="entry name" value="S1"/>
    <property type="match status" value="5"/>
</dbReference>
<protein>
    <submittedName>
        <fullName evidence="5">30S ribosomal protein S1</fullName>
    </submittedName>
</protein>
<dbReference type="GO" id="GO:0003729">
    <property type="term" value="F:mRNA binding"/>
    <property type="evidence" value="ECO:0007669"/>
    <property type="project" value="TreeGrafter"/>
</dbReference>
<keyword evidence="3" id="KW-0687">Ribonucleoprotein</keyword>
<dbReference type="InterPro" id="IPR035104">
    <property type="entry name" value="Ribosomal_protein_S1-like"/>
</dbReference>
<evidence type="ECO:0000256" key="1">
    <source>
        <dbReference type="ARBA" id="ARBA00006767"/>
    </source>
</evidence>
<dbReference type="PRINTS" id="PR00681">
    <property type="entry name" value="RIBOSOMALS1"/>
</dbReference>
<name>A0A7M1S1U7_9BACT</name>
<gene>
    <name evidence="5" type="ORF">IMZ28_08150</name>
</gene>
<dbReference type="PANTHER" id="PTHR10724:SF7">
    <property type="entry name" value="SMALL RIBOSOMAL SUBUNIT PROTEIN BS1C"/>
    <property type="match status" value="1"/>
</dbReference>
<sequence>MKFEDIEIEDVDFEAMLEESFKKSESRSDLVTGTIVKIDEKDNLAVVDIGGGRDANLNLDEIKDEEGNVAFNVGDEIEVVNQGRGRISYKAALSRVALNEFISEYDEEQEYIIEGVVTKKNKGGYVVEVDGLEFFMPRTLSYLSSKVDPIGKKVKAVIVKVDKEKGSVVVSRKELIERDRAKTEEIVASLLENKEPVIGTIKKITSYGMFVDVGGMDGLVHYSQISHKGPVNPSKYFEEGDEVNVIALDYDKKKRHLSLSIKDANPDPWSDIDAIIGVGDTVTATVSNIEPYGVFVDLGEDLEAFLHVSEISWDKNVKHPKDYLTNGEEINVEVIEIDKEGRRLRVSLKNLLPKPMDAFTSEYRVGDIVKGTVTSVTDFGAFVKVGPVEGLLHNQEISWDKSKNAKSELNVGDEVEVKIIKIDRDAGKISLSKKALEDSPVAAFAQNHKVGSIVTGIVKDKKDFGVFIALDENVDALIRTEDLHPLKFDEIEKGQEIKGVISFIDPNSDRIRVSVKRLERQEEREAMEKLNLDQDDSMTLGDAFGDILKK</sequence>
<dbReference type="Gene3D" id="2.40.50.140">
    <property type="entry name" value="Nucleic acid-binding proteins"/>
    <property type="match status" value="6"/>
</dbReference>
<feature type="domain" description="S1 motif" evidence="4">
    <location>
        <begin position="28"/>
        <end position="96"/>
    </location>
</feature>
<dbReference type="SMART" id="SM00316">
    <property type="entry name" value="S1"/>
    <property type="match status" value="6"/>
</dbReference>
<feature type="domain" description="S1 motif" evidence="4">
    <location>
        <begin position="194"/>
        <end position="262"/>
    </location>
</feature>
<dbReference type="Proteomes" id="UP000595074">
    <property type="component" value="Chromosome"/>
</dbReference>
<dbReference type="InterPro" id="IPR012340">
    <property type="entry name" value="NA-bd_OB-fold"/>
</dbReference>
<proteinExistence type="inferred from homology"/>
<evidence type="ECO:0000256" key="2">
    <source>
        <dbReference type="ARBA" id="ARBA00022980"/>
    </source>
</evidence>
<dbReference type="NCBIfam" id="NF004956">
    <property type="entry name" value="PRK06299.1-6"/>
    <property type="match status" value="1"/>
</dbReference>
<organism evidence="5 6">
    <name type="scientific">Sulfurovum indicum</name>
    <dbReference type="NCBI Taxonomy" id="2779528"/>
    <lineage>
        <taxon>Bacteria</taxon>
        <taxon>Pseudomonadati</taxon>
        <taxon>Campylobacterota</taxon>
        <taxon>Epsilonproteobacteria</taxon>
        <taxon>Campylobacterales</taxon>
        <taxon>Sulfurovaceae</taxon>
        <taxon>Sulfurovum</taxon>
    </lineage>
</organism>
<keyword evidence="2 5" id="KW-0689">Ribosomal protein</keyword>
<accession>A0A7M1S1U7</accession>
<dbReference type="GO" id="GO:0003735">
    <property type="term" value="F:structural constituent of ribosome"/>
    <property type="evidence" value="ECO:0007669"/>
    <property type="project" value="TreeGrafter"/>
</dbReference>
<dbReference type="GO" id="GO:1990904">
    <property type="term" value="C:ribonucleoprotein complex"/>
    <property type="evidence" value="ECO:0007669"/>
    <property type="project" value="UniProtKB-KW"/>
</dbReference>
<feature type="domain" description="S1 motif" evidence="4">
    <location>
        <begin position="366"/>
        <end position="434"/>
    </location>
</feature>
<evidence type="ECO:0000313" key="6">
    <source>
        <dbReference type="Proteomes" id="UP000595074"/>
    </source>
</evidence>
<reference evidence="5 6" key="1">
    <citation type="submission" date="2020-10" db="EMBL/GenBank/DDBJ databases">
        <title>The genome of sulfurovum sp.</title>
        <authorList>
            <person name="Xie S."/>
            <person name="Shao Z."/>
            <person name="Jiang L."/>
        </authorList>
    </citation>
    <scope>NUCLEOTIDE SEQUENCE [LARGE SCALE GENOMIC DNA]</scope>
    <source>
        <strain evidence="5 6">ST-419</strain>
    </source>
</reference>
<feature type="domain" description="S1 motif" evidence="4">
    <location>
        <begin position="279"/>
        <end position="349"/>
    </location>
</feature>
<dbReference type="GO" id="GO:0006412">
    <property type="term" value="P:translation"/>
    <property type="evidence" value="ECO:0007669"/>
    <property type="project" value="TreeGrafter"/>
</dbReference>
<dbReference type="KEGG" id="sinu:IMZ28_08150"/>
<dbReference type="PANTHER" id="PTHR10724">
    <property type="entry name" value="30S RIBOSOMAL PROTEIN S1"/>
    <property type="match status" value="1"/>
</dbReference>
<dbReference type="InterPro" id="IPR050437">
    <property type="entry name" value="Ribos_protein_bS1-like"/>
</dbReference>
<keyword evidence="6" id="KW-1185">Reference proteome</keyword>
<dbReference type="GO" id="GO:0005840">
    <property type="term" value="C:ribosome"/>
    <property type="evidence" value="ECO:0007669"/>
    <property type="project" value="UniProtKB-KW"/>
</dbReference>
<dbReference type="PROSITE" id="PS50126">
    <property type="entry name" value="S1"/>
    <property type="match status" value="6"/>
</dbReference>
<evidence type="ECO:0000313" key="5">
    <source>
        <dbReference type="EMBL" id="QOR61413.1"/>
    </source>
</evidence>